<dbReference type="PROSITE" id="PS51257">
    <property type="entry name" value="PROKAR_LIPOPROTEIN"/>
    <property type="match status" value="1"/>
</dbReference>
<evidence type="ECO:0000313" key="3">
    <source>
        <dbReference type="Proteomes" id="UP001601059"/>
    </source>
</evidence>
<dbReference type="InterPro" id="IPR019076">
    <property type="entry name" value="Spore_lipoprot_YhcN/YlaJ-like"/>
</dbReference>
<organism evidence="2 3">
    <name type="scientific">Cytobacillus spartinae</name>
    <dbReference type="NCBI Taxonomy" id="3299023"/>
    <lineage>
        <taxon>Bacteria</taxon>
        <taxon>Bacillati</taxon>
        <taxon>Bacillota</taxon>
        <taxon>Bacilli</taxon>
        <taxon>Bacillales</taxon>
        <taxon>Bacillaceae</taxon>
        <taxon>Cytobacillus</taxon>
    </lineage>
</organism>
<dbReference type="Pfam" id="PF09580">
    <property type="entry name" value="Spore_YhcN_YlaJ"/>
    <property type="match status" value="1"/>
</dbReference>
<dbReference type="InterPro" id="IPR014247">
    <property type="entry name" value="Spore_lipoprot_YhcN/YlaJ"/>
</dbReference>
<dbReference type="RefSeq" id="WP_389364430.1">
    <property type="nucleotide sequence ID" value="NZ_JBIACK010000018.1"/>
</dbReference>
<dbReference type="EMBL" id="JBIACK010000018">
    <property type="protein sequence ID" value="MFE8703687.1"/>
    <property type="molecule type" value="Genomic_DNA"/>
</dbReference>
<proteinExistence type="predicted"/>
<accession>A0ABW6KJD6</accession>
<evidence type="ECO:0000313" key="2">
    <source>
        <dbReference type="EMBL" id="MFE8703687.1"/>
    </source>
</evidence>
<name>A0ABW6KJD6_9BACI</name>
<dbReference type="NCBIfam" id="TIGR02898">
    <property type="entry name" value="spore_YhcN_YlaJ"/>
    <property type="match status" value="1"/>
</dbReference>
<sequence length="200" mass="22245">MKKVLLLTLMAMTILSGCGTNNEAQNEKQEEPHTINVKESTIQNVDRYSGQEISKHLVELATSLPNVNDATAVVLGRYAIVGIDVNEKLDRSKVGSIKYSVAESLKKDPHGANAVVIADPDMTARLREIGEDIENGKPIRGIMNELAAISGRLMPEIPADIIEPDPENSFEDPKNKLNNKEEKQFEEHREEQSKHHLNQN</sequence>
<keyword evidence="3" id="KW-1185">Reference proteome</keyword>
<protein>
    <submittedName>
        <fullName evidence="2">YhcN/YlaJ family sporulation lipoprotein</fullName>
    </submittedName>
</protein>
<gene>
    <name evidence="2" type="ORF">ACFYKX_24265</name>
</gene>
<feature type="region of interest" description="Disordered" evidence="1">
    <location>
        <begin position="158"/>
        <end position="200"/>
    </location>
</feature>
<feature type="compositionally biased region" description="Basic and acidic residues" evidence="1">
    <location>
        <begin position="171"/>
        <end position="194"/>
    </location>
</feature>
<comment type="caution">
    <text evidence="2">The sequence shown here is derived from an EMBL/GenBank/DDBJ whole genome shotgun (WGS) entry which is preliminary data.</text>
</comment>
<dbReference type="Proteomes" id="UP001601059">
    <property type="component" value="Unassembled WGS sequence"/>
</dbReference>
<reference evidence="2 3" key="1">
    <citation type="submission" date="2024-08" db="EMBL/GenBank/DDBJ databases">
        <title>Two novel Cytobacillus novel species.</title>
        <authorList>
            <person name="Liu G."/>
        </authorList>
    </citation>
    <scope>NUCLEOTIDE SEQUENCE [LARGE SCALE GENOMIC DNA]</scope>
    <source>
        <strain evidence="2 3">FJAT-54145</strain>
    </source>
</reference>
<evidence type="ECO:0000256" key="1">
    <source>
        <dbReference type="SAM" id="MobiDB-lite"/>
    </source>
</evidence>
<keyword evidence="2" id="KW-0449">Lipoprotein</keyword>